<evidence type="ECO:0000259" key="12">
    <source>
        <dbReference type="PROSITE" id="PS50011"/>
    </source>
</evidence>
<keyword evidence="7 10" id="KW-0067">ATP-binding</keyword>
<dbReference type="InterPro" id="IPR008271">
    <property type="entry name" value="Ser/Thr_kinase_AS"/>
</dbReference>
<gene>
    <name evidence="13" type="ORF">BT96DRAFT_856322</name>
</gene>
<dbReference type="EC" id="2.7.11.1" evidence="2"/>
<dbReference type="InterPro" id="IPR050236">
    <property type="entry name" value="Ser_Thr_kinase_AGC"/>
</dbReference>
<evidence type="ECO:0000313" key="14">
    <source>
        <dbReference type="Proteomes" id="UP000799118"/>
    </source>
</evidence>
<evidence type="ECO:0000256" key="9">
    <source>
        <dbReference type="ARBA" id="ARBA00048679"/>
    </source>
</evidence>
<dbReference type="InterPro" id="IPR017441">
    <property type="entry name" value="Protein_kinase_ATP_BS"/>
</dbReference>
<feature type="domain" description="Protein kinase" evidence="12">
    <location>
        <begin position="105"/>
        <end position="367"/>
    </location>
</feature>
<reference evidence="13" key="1">
    <citation type="journal article" date="2019" name="Environ. Microbiol.">
        <title>Fungal ecological strategies reflected in gene transcription - a case study of two litter decomposers.</title>
        <authorList>
            <person name="Barbi F."/>
            <person name="Kohler A."/>
            <person name="Barry K."/>
            <person name="Baskaran P."/>
            <person name="Daum C."/>
            <person name="Fauchery L."/>
            <person name="Ihrmark K."/>
            <person name="Kuo A."/>
            <person name="LaButti K."/>
            <person name="Lipzen A."/>
            <person name="Morin E."/>
            <person name="Grigoriev I.V."/>
            <person name="Henrissat B."/>
            <person name="Lindahl B."/>
            <person name="Martin F."/>
        </authorList>
    </citation>
    <scope>NUCLEOTIDE SEQUENCE</scope>
    <source>
        <strain evidence="13">JB14</strain>
    </source>
</reference>
<dbReference type="Gene3D" id="1.10.510.10">
    <property type="entry name" value="Transferase(Phosphotransferase) domain 1"/>
    <property type="match status" value="1"/>
</dbReference>
<comment type="catalytic activity">
    <reaction evidence="9">
        <text>L-seryl-[protein] + ATP = O-phospho-L-seryl-[protein] + ADP + H(+)</text>
        <dbReference type="Rhea" id="RHEA:17989"/>
        <dbReference type="Rhea" id="RHEA-COMP:9863"/>
        <dbReference type="Rhea" id="RHEA-COMP:11604"/>
        <dbReference type="ChEBI" id="CHEBI:15378"/>
        <dbReference type="ChEBI" id="CHEBI:29999"/>
        <dbReference type="ChEBI" id="CHEBI:30616"/>
        <dbReference type="ChEBI" id="CHEBI:83421"/>
        <dbReference type="ChEBI" id="CHEBI:456216"/>
        <dbReference type="EC" id="2.7.11.1"/>
    </reaction>
</comment>
<dbReference type="SMART" id="SM00220">
    <property type="entry name" value="S_TKc"/>
    <property type="match status" value="1"/>
</dbReference>
<feature type="compositionally biased region" description="Low complexity" evidence="11">
    <location>
        <begin position="22"/>
        <end position="38"/>
    </location>
</feature>
<feature type="region of interest" description="Disordered" evidence="11">
    <location>
        <begin position="22"/>
        <end position="72"/>
    </location>
</feature>
<comment type="catalytic activity">
    <reaction evidence="8">
        <text>L-threonyl-[protein] + ATP = O-phospho-L-threonyl-[protein] + ADP + H(+)</text>
        <dbReference type="Rhea" id="RHEA:46608"/>
        <dbReference type="Rhea" id="RHEA-COMP:11060"/>
        <dbReference type="Rhea" id="RHEA-COMP:11605"/>
        <dbReference type="ChEBI" id="CHEBI:15378"/>
        <dbReference type="ChEBI" id="CHEBI:30013"/>
        <dbReference type="ChEBI" id="CHEBI:30616"/>
        <dbReference type="ChEBI" id="CHEBI:61977"/>
        <dbReference type="ChEBI" id="CHEBI:456216"/>
        <dbReference type="EC" id="2.7.11.1"/>
    </reaction>
</comment>
<dbReference type="FunFam" id="1.10.510.10:FF:000833">
    <property type="entry name" value="AGC family protein kinase"/>
    <property type="match status" value="1"/>
</dbReference>
<evidence type="ECO:0000256" key="8">
    <source>
        <dbReference type="ARBA" id="ARBA00047899"/>
    </source>
</evidence>
<comment type="similarity">
    <text evidence="1">Belongs to the protein kinase superfamily. AGC Ser/Thr protein kinase family. PDPK1 subfamily.</text>
</comment>
<evidence type="ECO:0000256" key="2">
    <source>
        <dbReference type="ARBA" id="ARBA00012513"/>
    </source>
</evidence>
<evidence type="ECO:0000256" key="1">
    <source>
        <dbReference type="ARBA" id="ARBA00010006"/>
    </source>
</evidence>
<dbReference type="PANTHER" id="PTHR24356:SF163">
    <property type="entry name" value="3-PHOSPHOINOSITIDE-DEPENDENT PROTEIN KINASE 1-RELATED"/>
    <property type="match status" value="1"/>
</dbReference>
<evidence type="ECO:0000313" key="13">
    <source>
        <dbReference type="EMBL" id="KAE9401613.1"/>
    </source>
</evidence>
<accession>A0A6A4HUM4</accession>
<keyword evidence="3" id="KW-0723">Serine/threonine-protein kinase</keyword>
<proteinExistence type="inferred from homology"/>
<dbReference type="PROSITE" id="PS50011">
    <property type="entry name" value="PROTEIN_KINASE_DOM"/>
    <property type="match status" value="1"/>
</dbReference>
<dbReference type="GO" id="GO:0005524">
    <property type="term" value="F:ATP binding"/>
    <property type="evidence" value="ECO:0007669"/>
    <property type="project" value="UniProtKB-UniRule"/>
</dbReference>
<evidence type="ECO:0000256" key="11">
    <source>
        <dbReference type="SAM" id="MobiDB-lite"/>
    </source>
</evidence>
<evidence type="ECO:0000256" key="7">
    <source>
        <dbReference type="ARBA" id="ARBA00022840"/>
    </source>
</evidence>
<feature type="compositionally biased region" description="Low complexity" evidence="11">
    <location>
        <begin position="506"/>
        <end position="520"/>
    </location>
</feature>
<dbReference type="PROSITE" id="PS00108">
    <property type="entry name" value="PROTEIN_KINASE_ST"/>
    <property type="match status" value="1"/>
</dbReference>
<dbReference type="Gene3D" id="3.30.200.20">
    <property type="entry name" value="Phosphorylase Kinase, domain 1"/>
    <property type="match status" value="1"/>
</dbReference>
<dbReference type="FunFam" id="3.30.200.20:FF:000042">
    <property type="entry name" value="Aurora kinase A"/>
    <property type="match status" value="1"/>
</dbReference>
<dbReference type="InterPro" id="IPR011009">
    <property type="entry name" value="Kinase-like_dom_sf"/>
</dbReference>
<feature type="region of interest" description="Disordered" evidence="11">
    <location>
        <begin position="472"/>
        <end position="561"/>
    </location>
</feature>
<dbReference type="Pfam" id="PF00069">
    <property type="entry name" value="Pkinase"/>
    <property type="match status" value="1"/>
</dbReference>
<protein>
    <recommendedName>
        <fullName evidence="2">non-specific serine/threonine protein kinase</fullName>
        <ecNumber evidence="2">2.7.11.1</ecNumber>
    </recommendedName>
</protein>
<keyword evidence="5 10" id="KW-0547">Nucleotide-binding</keyword>
<keyword evidence="14" id="KW-1185">Reference proteome</keyword>
<keyword evidence="4" id="KW-0808">Transferase</keyword>
<evidence type="ECO:0000256" key="10">
    <source>
        <dbReference type="PROSITE-ProRule" id="PRU10141"/>
    </source>
</evidence>
<sequence length="712" mass="78134">MLSPSQDGSISSLVALSRNASVISTSSSDSVAESTLLSTPIRPRPLRTFSSPRSASPASPTTRTPRPPSYLTKELRVAEDYPRSRAASKTRSKSRAPNELSIDDFEVGETLGEGSYSTVLKATLRKSGRMFAIKVLDKSHLVRKNKSSTVKVERIALLRLGRQHPGLVSLYWTFQDNYSLYFVIDLATNGEMQSLISRMGSLSTRCSQYYAAQIVDALEYMHSKGVIHRDLKPENLLLDVDFRLKITDFGTAKVLNADVETERFVGTAQYVAPELVVANESSESSDLWALGCIVYQMLSGRFAFSGLSEYLTLQKVKQVDYTFPEGFDENAKDLVQKLLIREPTQRLGAGEPNSSLGMPALRLHPFFKGVDWATLWSDPAPPLEAGLVKREHPLARGQDQNWEDVGATWDALVMDDDDDDDDVGLAPVGDGIDWSDNAEGSALLLRQRQFDTAPPQQPVDISLVSQVIPRELIEEEDSRPPTEVKAKPSTTARSINRPVSVSRTAESPSSGSPGSSSEGGSVERITSGVQAMGPFRFPSDHSNGAVEHERGRSQAPTPIQGNTMSTAELPLTLNPQANEVVLYQSLVEVRSIRRRASRLLKPIPGTQIKPKTREIILTNHRLICLKTKNSPTRSSVKSELFIKAGEEGKEKEKKKDGKDAKGILVSAELKGDREFAVLSSIKTFHYATEDASTASLFVEKINTAISSLNVQS</sequence>
<dbReference type="PROSITE" id="PS00107">
    <property type="entry name" value="PROTEIN_KINASE_ATP"/>
    <property type="match status" value="1"/>
</dbReference>
<feature type="compositionally biased region" description="Low complexity" evidence="11">
    <location>
        <begin position="50"/>
        <end position="64"/>
    </location>
</feature>
<organism evidence="13 14">
    <name type="scientific">Gymnopus androsaceus JB14</name>
    <dbReference type="NCBI Taxonomy" id="1447944"/>
    <lineage>
        <taxon>Eukaryota</taxon>
        <taxon>Fungi</taxon>
        <taxon>Dikarya</taxon>
        <taxon>Basidiomycota</taxon>
        <taxon>Agaricomycotina</taxon>
        <taxon>Agaricomycetes</taxon>
        <taxon>Agaricomycetidae</taxon>
        <taxon>Agaricales</taxon>
        <taxon>Marasmiineae</taxon>
        <taxon>Omphalotaceae</taxon>
        <taxon>Gymnopus</taxon>
    </lineage>
</organism>
<feature type="compositionally biased region" description="Polar residues" evidence="11">
    <location>
        <begin position="488"/>
        <end position="505"/>
    </location>
</feature>
<evidence type="ECO:0000256" key="5">
    <source>
        <dbReference type="ARBA" id="ARBA00022741"/>
    </source>
</evidence>
<feature type="binding site" evidence="10">
    <location>
        <position position="144"/>
    </location>
    <ligand>
        <name>ATP</name>
        <dbReference type="ChEBI" id="CHEBI:30616"/>
    </ligand>
</feature>
<dbReference type="PANTHER" id="PTHR24356">
    <property type="entry name" value="SERINE/THREONINE-PROTEIN KINASE"/>
    <property type="match status" value="1"/>
</dbReference>
<dbReference type="GO" id="GO:0004674">
    <property type="term" value="F:protein serine/threonine kinase activity"/>
    <property type="evidence" value="ECO:0007669"/>
    <property type="project" value="UniProtKB-KW"/>
</dbReference>
<evidence type="ECO:0000256" key="6">
    <source>
        <dbReference type="ARBA" id="ARBA00022777"/>
    </source>
</evidence>
<dbReference type="InterPro" id="IPR000719">
    <property type="entry name" value="Prot_kinase_dom"/>
</dbReference>
<dbReference type="CDD" id="cd05581">
    <property type="entry name" value="STKc_PDK1"/>
    <property type="match status" value="1"/>
</dbReference>
<dbReference type="SUPFAM" id="SSF56112">
    <property type="entry name" value="Protein kinase-like (PK-like)"/>
    <property type="match status" value="1"/>
</dbReference>
<evidence type="ECO:0000256" key="3">
    <source>
        <dbReference type="ARBA" id="ARBA00022527"/>
    </source>
</evidence>
<dbReference type="InterPro" id="IPR039046">
    <property type="entry name" value="PDPK1"/>
</dbReference>
<dbReference type="OrthoDB" id="347657at2759"/>
<dbReference type="AlphaFoldDB" id="A0A6A4HUM4"/>
<dbReference type="GO" id="GO:0035556">
    <property type="term" value="P:intracellular signal transduction"/>
    <property type="evidence" value="ECO:0007669"/>
    <property type="project" value="TreeGrafter"/>
</dbReference>
<evidence type="ECO:0000256" key="4">
    <source>
        <dbReference type="ARBA" id="ARBA00022679"/>
    </source>
</evidence>
<keyword evidence="6 13" id="KW-0418">Kinase</keyword>
<dbReference type="EMBL" id="ML769444">
    <property type="protein sequence ID" value="KAE9401613.1"/>
    <property type="molecule type" value="Genomic_DNA"/>
</dbReference>
<dbReference type="Proteomes" id="UP000799118">
    <property type="component" value="Unassembled WGS sequence"/>
</dbReference>
<name>A0A6A4HUM4_9AGAR</name>